<dbReference type="EC" id="2.7.11.1" evidence="1"/>
<dbReference type="SMART" id="SM00220">
    <property type="entry name" value="S_TKc"/>
    <property type="match status" value="1"/>
</dbReference>
<dbReference type="PROSITE" id="PS50011">
    <property type="entry name" value="PROTEIN_KINASE_DOM"/>
    <property type="match status" value="1"/>
</dbReference>
<feature type="compositionally biased region" description="Basic and acidic residues" evidence="9">
    <location>
        <begin position="972"/>
        <end position="1018"/>
    </location>
</feature>
<dbReference type="GO" id="GO:0005634">
    <property type="term" value="C:nucleus"/>
    <property type="evidence" value="ECO:0007669"/>
    <property type="project" value="TreeGrafter"/>
</dbReference>
<name>A0A5N5QKT1_9AGAM</name>
<keyword evidence="4" id="KW-0547">Nucleotide-binding</keyword>
<dbReference type="InterPro" id="IPR050236">
    <property type="entry name" value="Ser_Thr_kinase_AGC"/>
</dbReference>
<dbReference type="EMBL" id="SSOP01000071">
    <property type="protein sequence ID" value="KAB5592259.1"/>
    <property type="molecule type" value="Genomic_DNA"/>
</dbReference>
<evidence type="ECO:0000256" key="6">
    <source>
        <dbReference type="ARBA" id="ARBA00022840"/>
    </source>
</evidence>
<feature type="region of interest" description="Disordered" evidence="9">
    <location>
        <begin position="668"/>
        <end position="687"/>
    </location>
</feature>
<feature type="compositionally biased region" description="Basic and acidic residues" evidence="9">
    <location>
        <begin position="468"/>
        <end position="483"/>
    </location>
</feature>
<accession>A0A5N5QKT1</accession>
<evidence type="ECO:0000313" key="12">
    <source>
        <dbReference type="Proteomes" id="UP000383932"/>
    </source>
</evidence>
<dbReference type="Gene3D" id="1.10.510.10">
    <property type="entry name" value="Transferase(Phosphotransferase) domain 1"/>
    <property type="match status" value="2"/>
</dbReference>
<comment type="caution">
    <text evidence="11">The sequence shown here is derived from an EMBL/GenBank/DDBJ whole genome shotgun (WGS) entry which is preliminary data.</text>
</comment>
<feature type="compositionally biased region" description="Basic and acidic residues" evidence="9">
    <location>
        <begin position="1112"/>
        <end position="1135"/>
    </location>
</feature>
<feature type="region of interest" description="Disordered" evidence="9">
    <location>
        <begin position="783"/>
        <end position="808"/>
    </location>
</feature>
<comment type="catalytic activity">
    <reaction evidence="8">
        <text>L-seryl-[protein] + ATP = O-phospho-L-seryl-[protein] + ADP + H(+)</text>
        <dbReference type="Rhea" id="RHEA:17989"/>
        <dbReference type="Rhea" id="RHEA-COMP:9863"/>
        <dbReference type="Rhea" id="RHEA-COMP:11604"/>
        <dbReference type="ChEBI" id="CHEBI:15378"/>
        <dbReference type="ChEBI" id="CHEBI:29999"/>
        <dbReference type="ChEBI" id="CHEBI:30616"/>
        <dbReference type="ChEBI" id="CHEBI:83421"/>
        <dbReference type="ChEBI" id="CHEBI:456216"/>
        <dbReference type="EC" id="2.7.11.1"/>
    </reaction>
</comment>
<comment type="catalytic activity">
    <reaction evidence="7">
        <text>L-threonyl-[protein] + ATP = O-phospho-L-threonyl-[protein] + ADP + H(+)</text>
        <dbReference type="Rhea" id="RHEA:46608"/>
        <dbReference type="Rhea" id="RHEA-COMP:11060"/>
        <dbReference type="Rhea" id="RHEA-COMP:11605"/>
        <dbReference type="ChEBI" id="CHEBI:15378"/>
        <dbReference type="ChEBI" id="CHEBI:30013"/>
        <dbReference type="ChEBI" id="CHEBI:30616"/>
        <dbReference type="ChEBI" id="CHEBI:61977"/>
        <dbReference type="ChEBI" id="CHEBI:456216"/>
        <dbReference type="EC" id="2.7.11.1"/>
    </reaction>
</comment>
<dbReference type="PANTHER" id="PTHR24356:SF1">
    <property type="entry name" value="SERINE_THREONINE-PROTEIN KINASE GREATWALL"/>
    <property type="match status" value="1"/>
</dbReference>
<evidence type="ECO:0000256" key="3">
    <source>
        <dbReference type="ARBA" id="ARBA00022679"/>
    </source>
</evidence>
<keyword evidence="3" id="KW-0808">Transferase</keyword>
<keyword evidence="6" id="KW-0067">ATP-binding</keyword>
<keyword evidence="5 11" id="KW-0418">Kinase</keyword>
<feature type="compositionally biased region" description="Basic and acidic residues" evidence="9">
    <location>
        <begin position="856"/>
        <end position="918"/>
    </location>
</feature>
<feature type="domain" description="Protein kinase" evidence="10">
    <location>
        <begin position="57"/>
        <end position="394"/>
    </location>
</feature>
<evidence type="ECO:0000256" key="8">
    <source>
        <dbReference type="ARBA" id="ARBA00048679"/>
    </source>
</evidence>
<reference evidence="11 12" key="1">
    <citation type="journal article" date="2019" name="Fungal Biol. Biotechnol.">
        <title>Draft genome sequence of fastidious pathogen Ceratobasidium theobromae, which causes vascular-streak dieback in Theobroma cacao.</title>
        <authorList>
            <person name="Ali S.S."/>
            <person name="Asman A."/>
            <person name="Shao J."/>
            <person name="Firmansyah A.P."/>
            <person name="Susilo A.W."/>
            <person name="Rosmana A."/>
            <person name="McMahon P."/>
            <person name="Junaid M."/>
            <person name="Guest D."/>
            <person name="Kheng T.Y."/>
            <person name="Meinhardt L.W."/>
            <person name="Bailey B.A."/>
        </authorList>
    </citation>
    <scope>NUCLEOTIDE SEQUENCE [LARGE SCALE GENOMIC DNA]</scope>
    <source>
        <strain evidence="11 12">CT2</strain>
    </source>
</reference>
<protein>
    <recommendedName>
        <fullName evidence="1">non-specific serine/threonine protein kinase</fullName>
        <ecNumber evidence="1">2.7.11.1</ecNumber>
    </recommendedName>
</protein>
<dbReference type="Proteomes" id="UP000383932">
    <property type="component" value="Unassembled WGS sequence"/>
</dbReference>
<dbReference type="GO" id="GO:0005737">
    <property type="term" value="C:cytoplasm"/>
    <property type="evidence" value="ECO:0007669"/>
    <property type="project" value="TreeGrafter"/>
</dbReference>
<dbReference type="OrthoDB" id="3359639at2759"/>
<evidence type="ECO:0000256" key="9">
    <source>
        <dbReference type="SAM" id="MobiDB-lite"/>
    </source>
</evidence>
<keyword evidence="12" id="KW-1185">Reference proteome</keyword>
<evidence type="ECO:0000256" key="4">
    <source>
        <dbReference type="ARBA" id="ARBA00022741"/>
    </source>
</evidence>
<proteinExistence type="predicted"/>
<dbReference type="GO" id="GO:0004674">
    <property type="term" value="F:protein serine/threonine kinase activity"/>
    <property type="evidence" value="ECO:0007669"/>
    <property type="project" value="UniProtKB-KW"/>
</dbReference>
<dbReference type="SUPFAM" id="SSF56112">
    <property type="entry name" value="Protein kinase-like (PK-like)"/>
    <property type="match status" value="1"/>
</dbReference>
<dbReference type="Pfam" id="PF00069">
    <property type="entry name" value="Pkinase"/>
    <property type="match status" value="1"/>
</dbReference>
<gene>
    <name evidence="11" type="ORF">CTheo_4304</name>
</gene>
<feature type="compositionally biased region" description="Basic and acidic residues" evidence="9">
    <location>
        <begin position="1038"/>
        <end position="1052"/>
    </location>
</feature>
<dbReference type="InterPro" id="IPR011009">
    <property type="entry name" value="Kinase-like_dom_sf"/>
</dbReference>
<evidence type="ECO:0000256" key="2">
    <source>
        <dbReference type="ARBA" id="ARBA00022527"/>
    </source>
</evidence>
<organism evidence="11 12">
    <name type="scientific">Ceratobasidium theobromae</name>
    <dbReference type="NCBI Taxonomy" id="1582974"/>
    <lineage>
        <taxon>Eukaryota</taxon>
        <taxon>Fungi</taxon>
        <taxon>Dikarya</taxon>
        <taxon>Basidiomycota</taxon>
        <taxon>Agaricomycotina</taxon>
        <taxon>Agaricomycetes</taxon>
        <taxon>Cantharellales</taxon>
        <taxon>Ceratobasidiaceae</taxon>
        <taxon>Ceratobasidium</taxon>
    </lineage>
</organism>
<evidence type="ECO:0000256" key="7">
    <source>
        <dbReference type="ARBA" id="ARBA00047899"/>
    </source>
</evidence>
<dbReference type="AlphaFoldDB" id="A0A5N5QKT1"/>
<keyword evidence="2" id="KW-0723">Serine/threonine-protein kinase</keyword>
<evidence type="ECO:0000259" key="10">
    <source>
        <dbReference type="PROSITE" id="PS50011"/>
    </source>
</evidence>
<feature type="compositionally biased region" description="Polar residues" evidence="9">
    <location>
        <begin position="919"/>
        <end position="928"/>
    </location>
</feature>
<evidence type="ECO:0000256" key="1">
    <source>
        <dbReference type="ARBA" id="ARBA00012513"/>
    </source>
</evidence>
<dbReference type="GO" id="GO:0035556">
    <property type="term" value="P:intracellular signal transduction"/>
    <property type="evidence" value="ECO:0007669"/>
    <property type="project" value="TreeGrafter"/>
</dbReference>
<feature type="region of interest" description="Disordered" evidence="9">
    <location>
        <begin position="827"/>
        <end position="1135"/>
    </location>
</feature>
<feature type="region of interest" description="Disordered" evidence="9">
    <location>
        <begin position="459"/>
        <end position="498"/>
    </location>
</feature>
<evidence type="ECO:0000313" key="11">
    <source>
        <dbReference type="EMBL" id="KAB5592259.1"/>
    </source>
</evidence>
<dbReference type="PANTHER" id="PTHR24356">
    <property type="entry name" value="SERINE/THREONINE-PROTEIN KINASE"/>
    <property type="match status" value="1"/>
</dbReference>
<evidence type="ECO:0000256" key="5">
    <source>
        <dbReference type="ARBA" id="ARBA00022777"/>
    </source>
</evidence>
<feature type="region of interest" description="Disordered" evidence="9">
    <location>
        <begin position="709"/>
        <end position="763"/>
    </location>
</feature>
<feature type="compositionally biased region" description="Basic and acidic residues" evidence="9">
    <location>
        <begin position="951"/>
        <end position="964"/>
    </location>
</feature>
<dbReference type="GO" id="GO:0005524">
    <property type="term" value="F:ATP binding"/>
    <property type="evidence" value="ECO:0007669"/>
    <property type="project" value="UniProtKB-KW"/>
</dbReference>
<sequence length="1162" mass="128177">MGRGTWRERWATLRKNLAKPQDLSEHSGDEDDIIGAQLDIGGHSQDVSEARFSDKDLVSQGGLPGGQFGEIDVALCRLDNALYVRKAQPRRQALQATRERDVLLRARRTESVWSPHLLCAFKEGTGCGYDSSDGPLSYTLVMSYVPGGTLEDVLESCTVGGLAESDVRWWFSQAVCAIGWLHDQGWAHRDIKPSNLAITSTKHLQVLDFGCAAPISLSTSRKPGSTPVRVLPYDDCLVPCGTCDYLSPEILIWHENALARAREGYEDEEEEEDTWAQDFSEDIRSKVMDKLKRSVNGQEAGKGDTSDIQEGYGPETDWWSLGAMVYELAYGVAPFFAPDVPTTYKKVLSHSKSLRFPAGVASSGLEAVLGRMLTSADQRLGRYSVKDIQNHEYFRGVDWENLHILPAPTSLVTPQFTYAPPVLDESAADISQEHGGGGFAFSAFFQSTVDESNMVGFGSETTNGVARNRAEERSQRANEDSRKLTLRPARGNADDDGDDVLMEQLGTFSWGPSADAFDHAEAENTIEDDEVTEDVGGLMAGTPFRLKVPVTPYNKPTPFRQPLFGLPSATPLRQTSATPFRKALATPFQYKHPTTTPFRQNAATSFYQTAGSHGRLAATPFRQPVATPFRPAATGPDHTYRGSAHLFKTPVRPGALAYNQGAAGFGTGNTGRSGAVPPGTGTARRTRTVTEAEALRQVLESARKRVYLGGEDSKSSQSTLEASARSLYAPDETYKSNSNTKVDPSSVYEEHQSEEEQQAAARAARPSLYPIMIPMLDVSLSSSDGLPGPISPSPSPRPGSALSRRSATPSAMMTFGAVTPSAMYSRSASRLSLRANTPTWGGRSARRDESEDDTLEERKEMERERREKGERLRRAILEKEKERARKEELARLERQKEKGKGRERDVEPAEARSMERLSSKSVKGQSNRQSERPEQSKKPGPSDQRLAGKAGAEEGRQASDRTILERQAQAKLEQERQRLEKKKEARSKAQQDQEVEAARMHELALAEKMAQRDEERQVPRPRSRVHSSEGRNGVPVIRVDRTGDRAKEERKAVASQLGSGTESTVRRRVKSVDEALVHINSRQPQLMAQQGRPESREGKQSSLAPAPRARTRSHEPLRPSAAEPEKSRGALDDISARQKDLLQDVDALQKRINEALRMLQSN</sequence>
<dbReference type="InterPro" id="IPR000719">
    <property type="entry name" value="Prot_kinase_dom"/>
</dbReference>